<comment type="caution">
    <text evidence="1">The sequence shown here is derived from an EMBL/GenBank/DDBJ whole genome shotgun (WGS) entry which is preliminary data.</text>
</comment>
<organism evidence="1 2">
    <name type="scientific">Candidatus Kaiserbacteria bacterium RIFCSPHIGHO2_01_FULL_56_24</name>
    <dbReference type="NCBI Taxonomy" id="1798487"/>
    <lineage>
        <taxon>Bacteria</taxon>
        <taxon>Candidatus Kaiseribacteriota</taxon>
    </lineage>
</organism>
<sequence>MQTGLQEVEMGLIVRRVRAALHVLELRPHDLKKDARLVVDQEGEAIIETYWESDELAGSKYLLCYKVLPKCFYQLILQELIVENDVTEGELRQFRLSNKGKERLG</sequence>
<protein>
    <submittedName>
        <fullName evidence="1">Uncharacterized protein</fullName>
    </submittedName>
</protein>
<proteinExistence type="predicted"/>
<name>A0A1F6DE95_9BACT</name>
<accession>A0A1F6DE95</accession>
<dbReference type="EMBL" id="MFLA01000016">
    <property type="protein sequence ID" value="OGG59711.1"/>
    <property type="molecule type" value="Genomic_DNA"/>
</dbReference>
<evidence type="ECO:0000313" key="2">
    <source>
        <dbReference type="Proteomes" id="UP000176377"/>
    </source>
</evidence>
<dbReference type="Proteomes" id="UP000176377">
    <property type="component" value="Unassembled WGS sequence"/>
</dbReference>
<gene>
    <name evidence="1" type="ORF">A2765_03930</name>
</gene>
<dbReference type="AlphaFoldDB" id="A0A1F6DE95"/>
<reference evidence="1 2" key="1">
    <citation type="journal article" date="2016" name="Nat. Commun.">
        <title>Thousands of microbial genomes shed light on interconnected biogeochemical processes in an aquifer system.</title>
        <authorList>
            <person name="Anantharaman K."/>
            <person name="Brown C.T."/>
            <person name="Hug L.A."/>
            <person name="Sharon I."/>
            <person name="Castelle C.J."/>
            <person name="Probst A.J."/>
            <person name="Thomas B.C."/>
            <person name="Singh A."/>
            <person name="Wilkins M.J."/>
            <person name="Karaoz U."/>
            <person name="Brodie E.L."/>
            <person name="Williams K.H."/>
            <person name="Hubbard S.S."/>
            <person name="Banfield J.F."/>
        </authorList>
    </citation>
    <scope>NUCLEOTIDE SEQUENCE [LARGE SCALE GENOMIC DNA]</scope>
</reference>
<evidence type="ECO:0000313" key="1">
    <source>
        <dbReference type="EMBL" id="OGG59711.1"/>
    </source>
</evidence>